<sequence>MPLWTTLSTFKAALAPENKDASIAQRFASWEQGVTTDEIQKAFLSSLTEGDEDLHVDITAKELERFNAICSACQSRAEGQLDISSIVQYLVQAHDNKNEVLQLNKQNLENLVISHASFPFSTPTPLTSDAFCRSGILLIERCDSIFKQAISIGEHYVIRARSPSARLNFIFSSLTHPPTGAPTHDDMLDVLCRVRYPVRIAAKGQFMRKPVEQLLPLAHRLEPLKQLPPPGKSSSTNMQQLGQLVRAFPSPYKHLITDTDVEMGGDVNAEQFVKWALEVRLLDTLDQVFGVFFAERQH</sequence>
<protein>
    <submittedName>
        <fullName evidence="1">Uncharacterized protein</fullName>
    </submittedName>
</protein>
<proteinExistence type="predicted"/>
<gene>
    <name evidence="1" type="ORF">OPT61_g8982</name>
</gene>
<reference evidence="1" key="1">
    <citation type="submission" date="2022-11" db="EMBL/GenBank/DDBJ databases">
        <title>Genome Sequence of Boeremia exigua.</title>
        <authorList>
            <person name="Buettner E."/>
        </authorList>
    </citation>
    <scope>NUCLEOTIDE SEQUENCE</scope>
    <source>
        <strain evidence="1">CU02</strain>
    </source>
</reference>
<evidence type="ECO:0000313" key="1">
    <source>
        <dbReference type="EMBL" id="KAJ8107270.1"/>
    </source>
</evidence>
<name>A0ACC2HWN4_9PLEO</name>
<keyword evidence="2" id="KW-1185">Reference proteome</keyword>
<organism evidence="1 2">
    <name type="scientific">Boeremia exigua</name>
    <dbReference type="NCBI Taxonomy" id="749465"/>
    <lineage>
        <taxon>Eukaryota</taxon>
        <taxon>Fungi</taxon>
        <taxon>Dikarya</taxon>
        <taxon>Ascomycota</taxon>
        <taxon>Pezizomycotina</taxon>
        <taxon>Dothideomycetes</taxon>
        <taxon>Pleosporomycetidae</taxon>
        <taxon>Pleosporales</taxon>
        <taxon>Pleosporineae</taxon>
        <taxon>Didymellaceae</taxon>
        <taxon>Boeremia</taxon>
    </lineage>
</organism>
<dbReference type="EMBL" id="JAPHNI010000965">
    <property type="protein sequence ID" value="KAJ8107270.1"/>
    <property type="molecule type" value="Genomic_DNA"/>
</dbReference>
<comment type="caution">
    <text evidence="1">The sequence shown here is derived from an EMBL/GenBank/DDBJ whole genome shotgun (WGS) entry which is preliminary data.</text>
</comment>
<dbReference type="Proteomes" id="UP001153331">
    <property type="component" value="Unassembled WGS sequence"/>
</dbReference>
<evidence type="ECO:0000313" key="2">
    <source>
        <dbReference type="Proteomes" id="UP001153331"/>
    </source>
</evidence>
<accession>A0ACC2HWN4</accession>